<name>A0A370G730_GLULI</name>
<dbReference type="CDD" id="cd01948">
    <property type="entry name" value="EAL"/>
    <property type="match status" value="1"/>
</dbReference>
<dbReference type="NCBIfam" id="TIGR00254">
    <property type="entry name" value="GGDEF"/>
    <property type="match status" value="1"/>
</dbReference>
<proteinExistence type="predicted"/>
<dbReference type="EMBL" id="QQAW01000004">
    <property type="protein sequence ID" value="RDI38324.1"/>
    <property type="molecule type" value="Genomic_DNA"/>
</dbReference>
<accession>A0A370G730</accession>
<dbReference type="InterPro" id="IPR001633">
    <property type="entry name" value="EAL_dom"/>
</dbReference>
<dbReference type="CDD" id="cd01949">
    <property type="entry name" value="GGDEF"/>
    <property type="match status" value="1"/>
</dbReference>
<dbReference type="PROSITE" id="PS50883">
    <property type="entry name" value="EAL"/>
    <property type="match status" value="1"/>
</dbReference>
<feature type="domain" description="EAL" evidence="1">
    <location>
        <begin position="451"/>
        <end position="698"/>
    </location>
</feature>
<sequence>MTMQENGAVAAQTMRDIAAVVPILPETAVGGDVMQYFERDPDLLYIVIVDHGGRALGLVDRHTFHVRMAGQYGYSVYHRRPVTLLMDPRPTIVEADVLVADFLPQALGANASELLLGFIVVERGFCLGVGSAIDLVRHAHAAKQTALSELRMATDRLHEANEKILRDKLFIDRIVQNVPSPLIVRSVVDGDVILMNRAAKRFGDSALSEKMIGMASCMTDGVPAGDGQATMECSLDDPQGNRRDLIINRLLIADQSGTPLWDLYVFDDVTVYRDNERQIERLAHYDKVTDLCNRRLFSVQLEALCGENRQGVLFYIDLDYFKTVNDVHGHAAGDALLRLVAGRLREHSRPGDLIARLGGDEFAILWPNTSSPLEIDGRMTPLLASLSAPYQVDGKRIVIGASIGSARFPEDADSAETLLQHADMAMYRAKARGRNRFAQFQAALSEEVRSAAILTGELRDALATDALTVHFQPIYDRTGRQVTSCEALVRWRHPVHGLIMPDQFIALAEQNGLIHTLGQWVLQAACREAVAWPAGVRVAVNVSPIQLGDAAFPDMVLRILQQTGLPAHRLEIEITETSFLKNEKSNQAALRRLVEIGCRLVLDDFGTGYSSLKYLWSFPFSKIKIDCGFVQAMSQDKVLRITQTILSLAHSLELCVTAEGVETDEQHRLLAGMGCDEVQGYLFARPRPVEELLSCLGA</sequence>
<dbReference type="Pfam" id="PF00563">
    <property type="entry name" value="EAL"/>
    <property type="match status" value="1"/>
</dbReference>
<evidence type="ECO:0000259" key="2">
    <source>
        <dbReference type="PROSITE" id="PS50887"/>
    </source>
</evidence>
<dbReference type="Gene3D" id="3.30.70.270">
    <property type="match status" value="1"/>
</dbReference>
<dbReference type="InterPro" id="IPR043128">
    <property type="entry name" value="Rev_trsase/Diguanyl_cyclase"/>
</dbReference>
<evidence type="ECO:0000313" key="4">
    <source>
        <dbReference type="Proteomes" id="UP000254958"/>
    </source>
</evidence>
<evidence type="ECO:0000259" key="1">
    <source>
        <dbReference type="PROSITE" id="PS50883"/>
    </source>
</evidence>
<dbReference type="Pfam" id="PF00990">
    <property type="entry name" value="GGDEF"/>
    <property type="match status" value="1"/>
</dbReference>
<gene>
    <name evidence="3" type="ORF">C7453_104269</name>
</gene>
<dbReference type="SUPFAM" id="SSF55073">
    <property type="entry name" value="Nucleotide cyclase"/>
    <property type="match status" value="1"/>
</dbReference>
<evidence type="ECO:0000313" key="3">
    <source>
        <dbReference type="EMBL" id="RDI38324.1"/>
    </source>
</evidence>
<dbReference type="AlphaFoldDB" id="A0A370G730"/>
<dbReference type="SMART" id="SM00267">
    <property type="entry name" value="GGDEF"/>
    <property type="match status" value="1"/>
</dbReference>
<dbReference type="Proteomes" id="UP000254958">
    <property type="component" value="Unassembled WGS sequence"/>
</dbReference>
<organism evidence="3 4">
    <name type="scientific">Gluconacetobacter liquefaciens</name>
    <name type="common">Acetobacter liquefaciens</name>
    <dbReference type="NCBI Taxonomy" id="89584"/>
    <lineage>
        <taxon>Bacteria</taxon>
        <taxon>Pseudomonadati</taxon>
        <taxon>Pseudomonadota</taxon>
        <taxon>Alphaproteobacteria</taxon>
        <taxon>Acetobacterales</taxon>
        <taxon>Acetobacteraceae</taxon>
        <taxon>Gluconacetobacter</taxon>
    </lineage>
</organism>
<dbReference type="InterPro" id="IPR052155">
    <property type="entry name" value="Biofilm_reg_signaling"/>
</dbReference>
<dbReference type="PANTHER" id="PTHR44757">
    <property type="entry name" value="DIGUANYLATE CYCLASE DGCP"/>
    <property type="match status" value="1"/>
</dbReference>
<dbReference type="RefSeq" id="WP_245948950.1">
    <property type="nucleotide sequence ID" value="NZ_BJMI01000003.1"/>
</dbReference>
<dbReference type="InterPro" id="IPR035919">
    <property type="entry name" value="EAL_sf"/>
</dbReference>
<dbReference type="SUPFAM" id="SSF141868">
    <property type="entry name" value="EAL domain-like"/>
    <property type="match status" value="1"/>
</dbReference>
<dbReference type="SMART" id="SM00052">
    <property type="entry name" value="EAL"/>
    <property type="match status" value="1"/>
</dbReference>
<dbReference type="InterPro" id="IPR029787">
    <property type="entry name" value="Nucleotide_cyclase"/>
</dbReference>
<dbReference type="PANTHER" id="PTHR44757:SF2">
    <property type="entry name" value="BIOFILM ARCHITECTURE MAINTENANCE PROTEIN MBAA"/>
    <property type="match status" value="1"/>
</dbReference>
<dbReference type="Gene3D" id="3.20.20.450">
    <property type="entry name" value="EAL domain"/>
    <property type="match status" value="1"/>
</dbReference>
<protein>
    <submittedName>
        <fullName evidence="3">Diguanylate cyclase/phosphodiesterase</fullName>
    </submittedName>
</protein>
<reference evidence="3 4" key="1">
    <citation type="submission" date="2018-07" db="EMBL/GenBank/DDBJ databases">
        <title>Genomic Encyclopedia of Type Strains, Phase IV (KMG-IV): sequencing the most valuable type-strain genomes for metagenomic binning, comparative biology and taxonomic classification.</title>
        <authorList>
            <person name="Goeker M."/>
        </authorList>
    </citation>
    <scope>NUCLEOTIDE SEQUENCE [LARGE SCALE GENOMIC DNA]</scope>
    <source>
        <strain evidence="3 4">DSM 5603</strain>
    </source>
</reference>
<dbReference type="PROSITE" id="PS50887">
    <property type="entry name" value="GGDEF"/>
    <property type="match status" value="1"/>
</dbReference>
<feature type="domain" description="GGDEF" evidence="2">
    <location>
        <begin position="309"/>
        <end position="442"/>
    </location>
</feature>
<keyword evidence="4" id="KW-1185">Reference proteome</keyword>
<dbReference type="InterPro" id="IPR000160">
    <property type="entry name" value="GGDEF_dom"/>
</dbReference>
<comment type="caution">
    <text evidence="3">The sequence shown here is derived from an EMBL/GenBank/DDBJ whole genome shotgun (WGS) entry which is preliminary data.</text>
</comment>